<evidence type="ECO:0000313" key="3">
    <source>
        <dbReference type="EMBL" id="USP80530.1"/>
    </source>
</evidence>
<feature type="chain" id="PRO_5040295826" evidence="2">
    <location>
        <begin position="24"/>
        <end position="669"/>
    </location>
</feature>
<dbReference type="PANTHER" id="PTHR39142">
    <property type="entry name" value="MID1P"/>
    <property type="match status" value="1"/>
</dbReference>
<dbReference type="Proteomes" id="UP001056012">
    <property type="component" value="Chromosome 6"/>
</dbReference>
<dbReference type="GO" id="GO:0005262">
    <property type="term" value="F:calcium channel activity"/>
    <property type="evidence" value="ECO:0007669"/>
    <property type="project" value="InterPro"/>
</dbReference>
<dbReference type="PROSITE" id="PS51257">
    <property type="entry name" value="PROKAR_LIPOPROTEIN"/>
    <property type="match status" value="1"/>
</dbReference>
<dbReference type="Pfam" id="PF12929">
    <property type="entry name" value="Mid1"/>
    <property type="match status" value="1"/>
</dbReference>
<gene>
    <name evidence="3" type="ORF">yc1106_07804</name>
</gene>
<accession>A0A9Q9DW22</accession>
<dbReference type="OrthoDB" id="5405745at2759"/>
<organism evidence="3 4">
    <name type="scientific">Curvularia clavata</name>
    <dbReference type="NCBI Taxonomy" id="95742"/>
    <lineage>
        <taxon>Eukaryota</taxon>
        <taxon>Fungi</taxon>
        <taxon>Dikarya</taxon>
        <taxon>Ascomycota</taxon>
        <taxon>Pezizomycotina</taxon>
        <taxon>Dothideomycetes</taxon>
        <taxon>Pleosporomycetidae</taxon>
        <taxon>Pleosporales</taxon>
        <taxon>Pleosporineae</taxon>
        <taxon>Pleosporaceae</taxon>
        <taxon>Curvularia</taxon>
    </lineage>
</organism>
<protein>
    <submittedName>
        <fullName evidence="3">Uncharacterized protein</fullName>
    </submittedName>
</protein>
<dbReference type="GO" id="GO:0098703">
    <property type="term" value="P:calcium ion import across plasma membrane"/>
    <property type="evidence" value="ECO:0007669"/>
    <property type="project" value="InterPro"/>
</dbReference>
<reference evidence="3" key="1">
    <citation type="submission" date="2021-12" db="EMBL/GenBank/DDBJ databases">
        <title>Curvularia clavata genome.</title>
        <authorList>
            <person name="Cao Y."/>
        </authorList>
    </citation>
    <scope>NUCLEOTIDE SEQUENCE</scope>
    <source>
        <strain evidence="3">Yc1106</strain>
    </source>
</reference>
<dbReference type="VEuPathDB" id="FungiDB:yc1106_07804"/>
<dbReference type="EMBL" id="CP089279">
    <property type="protein sequence ID" value="USP80530.1"/>
    <property type="molecule type" value="Genomic_DNA"/>
</dbReference>
<feature type="signal peptide" evidence="2">
    <location>
        <begin position="1"/>
        <end position="23"/>
    </location>
</feature>
<evidence type="ECO:0000313" key="4">
    <source>
        <dbReference type="Proteomes" id="UP001056012"/>
    </source>
</evidence>
<name>A0A9Q9DW22_CURCL</name>
<dbReference type="InterPro" id="IPR024338">
    <property type="entry name" value="MID1/Yam8"/>
</dbReference>
<keyword evidence="2" id="KW-0732">Signal</keyword>
<dbReference type="PANTHER" id="PTHR39142:SF1">
    <property type="entry name" value="AEL197CP"/>
    <property type="match status" value="1"/>
</dbReference>
<keyword evidence="4" id="KW-1185">Reference proteome</keyword>
<dbReference type="AlphaFoldDB" id="A0A9Q9DW22"/>
<evidence type="ECO:0000256" key="2">
    <source>
        <dbReference type="SAM" id="SignalP"/>
    </source>
</evidence>
<sequence>MQRPKPSSLHLRLLLHLLAAVSCLTIWTSFTPRLFAHAEVLDTPDTDLPDTPVLHALAGDALSHIEDAIYDRGEGEGYEPEFGLIDRSLIGRQVQDMDRLVNNQKMERDIDPENTIHFVLEKSQLRSRQLADVPEDALEARGTENTSYDTSVERQGMAEAHDDTVDGTSEGLSKRQAAGTRVWLTANTCKQPVPNGNSTEASKNHPQLVMYVSTSPENKKPGPGATEHTITNLTTGLFNSGYASFEFNTTSDVYIGISAPKLEDDWFGSWHFELAASTDGPYHNYNASDPFLYMIDTDSESALFISYDLGDSNTTEAVDKWKEQNPFQMYAFKAGEYAPITGMERSYCAIKDQFNVNTTRNFTIDSRITTKFGRFPGDNYPKNQFHVRGLEAATTYNGFVVIEGSQDPQYIPGAGTTRGGGRVFQAFNWTTKADDSCQVIFDLDFCDSVAYAVPSNSTFKFNDTALAEIYDNQARAYYTNFTNSLAQVACDAKPESQYSLARTCKDCERDYKNWLCMVLIPRCEDWTATDENLQLRNINAPFKNGSIPSRDGLSLQFNDTFPETVAYTQSRNPLIDEVIKPGPYKEMKPCEDICFDIVRSCPAKLNFGCPDGPQRDLMYGRRDPDPNRLTCSFPGAVVKLNARGGAGILSVRWESMLMAVGLVAAMLLV</sequence>
<evidence type="ECO:0000256" key="1">
    <source>
        <dbReference type="SAM" id="MobiDB-lite"/>
    </source>
</evidence>
<feature type="region of interest" description="Disordered" evidence="1">
    <location>
        <begin position="134"/>
        <end position="177"/>
    </location>
</feature>
<proteinExistence type="predicted"/>